<gene>
    <name evidence="2" type="ORF">F2Q68_00038214</name>
</gene>
<evidence type="ECO:0000313" key="2">
    <source>
        <dbReference type="EMBL" id="KAF2619650.1"/>
    </source>
</evidence>
<reference evidence="2" key="1">
    <citation type="submission" date="2019-12" db="EMBL/GenBank/DDBJ databases">
        <title>Genome sequencing and annotation of Brassica cretica.</title>
        <authorList>
            <person name="Studholme D.J."/>
            <person name="Sarris P.F."/>
        </authorList>
    </citation>
    <scope>NUCLEOTIDE SEQUENCE</scope>
    <source>
        <strain evidence="2">PFS-001/15</strain>
        <tissue evidence="2">Leaf</tissue>
    </source>
</reference>
<feature type="transmembrane region" description="Helical" evidence="1">
    <location>
        <begin position="96"/>
        <end position="116"/>
    </location>
</feature>
<dbReference type="EMBL" id="QGKW02000007">
    <property type="protein sequence ID" value="KAF2619650.1"/>
    <property type="molecule type" value="Genomic_DNA"/>
</dbReference>
<evidence type="ECO:0000256" key="1">
    <source>
        <dbReference type="SAM" id="Phobius"/>
    </source>
</evidence>
<proteinExistence type="predicted"/>
<evidence type="ECO:0000313" key="3">
    <source>
        <dbReference type="Proteomes" id="UP000712281"/>
    </source>
</evidence>
<keyword evidence="1" id="KW-0812">Transmembrane</keyword>
<keyword evidence="1" id="KW-1133">Transmembrane helix</keyword>
<comment type="caution">
    <text evidence="2">The sequence shown here is derived from an EMBL/GenBank/DDBJ whole genome shotgun (WGS) entry which is preliminary data.</text>
</comment>
<keyword evidence="1" id="KW-0472">Membrane</keyword>
<sequence length="170" mass="17738">MLDDAAVMTVELTARDSAMRADVAASTWHVTPVRWGGDVGWIHAAWGLGLGHDSSISTVMLSFHNSVSPPPVPNGGMLLGPGLSPGREFFFSMHSFLCGGFAVMVALVLLTLLPGIGLRTTLFLGVIFIVLRLVPALLAVGATSSGIAIALASAARVHSLLPRVERSPSL</sequence>
<dbReference type="Proteomes" id="UP000712281">
    <property type="component" value="Unassembled WGS sequence"/>
</dbReference>
<protein>
    <submittedName>
        <fullName evidence="2">Uncharacterized protein</fullName>
    </submittedName>
</protein>
<dbReference type="AlphaFoldDB" id="A0A8S9MI41"/>
<accession>A0A8S9MI41</accession>
<organism evidence="2 3">
    <name type="scientific">Brassica cretica</name>
    <name type="common">Mustard</name>
    <dbReference type="NCBI Taxonomy" id="69181"/>
    <lineage>
        <taxon>Eukaryota</taxon>
        <taxon>Viridiplantae</taxon>
        <taxon>Streptophyta</taxon>
        <taxon>Embryophyta</taxon>
        <taxon>Tracheophyta</taxon>
        <taxon>Spermatophyta</taxon>
        <taxon>Magnoliopsida</taxon>
        <taxon>eudicotyledons</taxon>
        <taxon>Gunneridae</taxon>
        <taxon>Pentapetalae</taxon>
        <taxon>rosids</taxon>
        <taxon>malvids</taxon>
        <taxon>Brassicales</taxon>
        <taxon>Brassicaceae</taxon>
        <taxon>Brassiceae</taxon>
        <taxon>Brassica</taxon>
    </lineage>
</organism>
<name>A0A8S9MI41_BRACR</name>
<feature type="transmembrane region" description="Helical" evidence="1">
    <location>
        <begin position="122"/>
        <end position="155"/>
    </location>
</feature>